<gene>
    <name evidence="5" type="ORF">JYA64_02835</name>
</gene>
<dbReference type="Gene3D" id="1.10.10.10">
    <property type="entry name" value="Winged helix-like DNA-binding domain superfamily/Winged helix DNA-binding domain"/>
    <property type="match status" value="1"/>
</dbReference>
<protein>
    <submittedName>
        <fullName evidence="5">Helix-turn-helix transcriptional regulator</fullName>
    </submittedName>
</protein>
<keyword evidence="6" id="KW-1185">Reference proteome</keyword>
<evidence type="ECO:0000313" key="5">
    <source>
        <dbReference type="EMBL" id="MBN3544223.1"/>
    </source>
</evidence>
<comment type="caution">
    <text evidence="5">The sequence shown here is derived from an EMBL/GenBank/DDBJ whole genome shotgun (WGS) entry which is preliminary data.</text>
</comment>
<dbReference type="Proteomes" id="UP001319060">
    <property type="component" value="Unassembled WGS sequence"/>
</dbReference>
<accession>A0ABS2Z829</accession>
<proteinExistence type="predicted"/>
<dbReference type="PANTHER" id="PTHR33204:SF37">
    <property type="entry name" value="HTH-TYPE TRANSCRIPTIONAL REGULATOR YODB"/>
    <property type="match status" value="1"/>
</dbReference>
<keyword evidence="1" id="KW-0805">Transcription regulation</keyword>
<dbReference type="InterPro" id="IPR036390">
    <property type="entry name" value="WH_DNA-bd_sf"/>
</dbReference>
<evidence type="ECO:0000256" key="1">
    <source>
        <dbReference type="ARBA" id="ARBA00023015"/>
    </source>
</evidence>
<dbReference type="RefSeq" id="WP_188404194.1">
    <property type="nucleotide sequence ID" value="NZ_BMCE01000003.1"/>
</dbReference>
<reference evidence="5 6" key="1">
    <citation type="submission" date="2021-01" db="EMBL/GenBank/DDBJ databases">
        <title>Genome Sequencing of Type Strains.</title>
        <authorList>
            <person name="Lemaire J.F."/>
            <person name="Inderbitzin P."/>
            <person name="Collins S.B."/>
            <person name="Wespe N."/>
            <person name="Knight-Connoni V."/>
        </authorList>
    </citation>
    <scope>NUCLEOTIDE SEQUENCE [LARGE SCALE GENOMIC DNA]</scope>
    <source>
        <strain evidence="5 6">DSM 14730</strain>
    </source>
</reference>
<dbReference type="PANTHER" id="PTHR33204">
    <property type="entry name" value="TRANSCRIPTIONAL REGULATOR, MARR FAMILY"/>
    <property type="match status" value="1"/>
</dbReference>
<evidence type="ECO:0000256" key="2">
    <source>
        <dbReference type="ARBA" id="ARBA00023125"/>
    </source>
</evidence>
<dbReference type="SUPFAM" id="SSF46785">
    <property type="entry name" value="Winged helix' DNA-binding domain"/>
    <property type="match status" value="1"/>
</dbReference>
<evidence type="ECO:0000313" key="6">
    <source>
        <dbReference type="Proteomes" id="UP001319060"/>
    </source>
</evidence>
<dbReference type="InterPro" id="IPR036388">
    <property type="entry name" value="WH-like_DNA-bd_sf"/>
</dbReference>
<name>A0ABS2Z829_9BACL</name>
<feature type="domain" description="HTH hxlR-type" evidence="4">
    <location>
        <begin position="7"/>
        <end position="106"/>
    </location>
</feature>
<dbReference type="Pfam" id="PF01638">
    <property type="entry name" value="HxlR"/>
    <property type="match status" value="1"/>
</dbReference>
<keyword evidence="2" id="KW-0238">DNA-binding</keyword>
<evidence type="ECO:0000259" key="4">
    <source>
        <dbReference type="PROSITE" id="PS51118"/>
    </source>
</evidence>
<dbReference type="PROSITE" id="PS51118">
    <property type="entry name" value="HTH_HXLR"/>
    <property type="match status" value="1"/>
</dbReference>
<dbReference type="InterPro" id="IPR002577">
    <property type="entry name" value="HTH_HxlR"/>
</dbReference>
<organism evidence="5 6">
    <name type="scientific">Fictibacillus barbaricus</name>
    <dbReference type="NCBI Taxonomy" id="182136"/>
    <lineage>
        <taxon>Bacteria</taxon>
        <taxon>Bacillati</taxon>
        <taxon>Bacillota</taxon>
        <taxon>Bacilli</taxon>
        <taxon>Bacillales</taxon>
        <taxon>Fictibacillaceae</taxon>
        <taxon>Fictibacillus</taxon>
    </lineage>
</organism>
<keyword evidence="3" id="KW-0804">Transcription</keyword>
<dbReference type="EMBL" id="JAFHKS010000041">
    <property type="protein sequence ID" value="MBN3544223.1"/>
    <property type="molecule type" value="Genomic_DNA"/>
</dbReference>
<evidence type="ECO:0000256" key="3">
    <source>
        <dbReference type="ARBA" id="ARBA00023163"/>
    </source>
</evidence>
<sequence length="109" mass="12775">MDYSTMCPKYEVAMDIIGKKWTGLIIRVLMDGPKRFKDIKSQIPEMSDRMLTERMKELESVGIVKRNVYPETPVRIEYSLTDKGNSLKTIINAIQDWSEQWVDHCSHHE</sequence>